<name>A0ACA9MG37_9GLOM</name>
<dbReference type="EMBL" id="CAJVPM010012573">
    <property type="protein sequence ID" value="CAG8589240.1"/>
    <property type="molecule type" value="Genomic_DNA"/>
</dbReference>
<comment type="caution">
    <text evidence="1">The sequence shown here is derived from an EMBL/GenBank/DDBJ whole genome shotgun (WGS) entry which is preliminary data.</text>
</comment>
<dbReference type="Proteomes" id="UP000789860">
    <property type="component" value="Unassembled WGS sequence"/>
</dbReference>
<feature type="non-terminal residue" evidence="1">
    <location>
        <position position="1"/>
    </location>
</feature>
<evidence type="ECO:0000313" key="2">
    <source>
        <dbReference type="Proteomes" id="UP000789860"/>
    </source>
</evidence>
<gene>
    <name evidence="1" type="ORF">SCALOS_LOCUS6515</name>
</gene>
<protein>
    <submittedName>
        <fullName evidence="1">3820_t:CDS:1</fullName>
    </submittedName>
</protein>
<organism evidence="1 2">
    <name type="scientific">Scutellospora calospora</name>
    <dbReference type="NCBI Taxonomy" id="85575"/>
    <lineage>
        <taxon>Eukaryota</taxon>
        <taxon>Fungi</taxon>
        <taxon>Fungi incertae sedis</taxon>
        <taxon>Mucoromycota</taxon>
        <taxon>Glomeromycotina</taxon>
        <taxon>Glomeromycetes</taxon>
        <taxon>Diversisporales</taxon>
        <taxon>Gigasporaceae</taxon>
        <taxon>Scutellospora</taxon>
    </lineage>
</organism>
<proteinExistence type="predicted"/>
<evidence type="ECO:0000313" key="1">
    <source>
        <dbReference type="EMBL" id="CAG8589240.1"/>
    </source>
</evidence>
<accession>A0ACA9MG37</accession>
<sequence length="170" mass="19386">FMDKVVNILKPFEEITRHFSGLNYPTINFIYLYICMLKNKYIPVVENDKSVEGWIELIYGLESSDDDTIKVEVKVANVASIRDVYKAKHTIELDDTNTIKYLPSANCISNEVGLKASMLDLRVLKLLPFTTNDKCKNTEIQLHAELLVLEAQSNQNNNNTEAVITAKEEE</sequence>
<keyword evidence="2" id="KW-1185">Reference proteome</keyword>
<reference evidence="1" key="1">
    <citation type="submission" date="2021-06" db="EMBL/GenBank/DDBJ databases">
        <authorList>
            <person name="Kallberg Y."/>
            <person name="Tangrot J."/>
            <person name="Rosling A."/>
        </authorList>
    </citation>
    <scope>NUCLEOTIDE SEQUENCE</scope>
    <source>
        <strain evidence="1">AU212A</strain>
    </source>
</reference>